<evidence type="ECO:0000256" key="12">
    <source>
        <dbReference type="ARBA" id="ARBA00048348"/>
    </source>
</evidence>
<dbReference type="InterPro" id="IPR043066">
    <property type="entry name" value="CsoSCA_C_sf"/>
</dbReference>
<feature type="domain" description="Carboxysome Shell Carbonic Anhydrase C-terminal" evidence="14">
    <location>
        <begin position="391"/>
        <end position="505"/>
    </location>
</feature>
<organism evidence="17 18">
    <name type="scientific">Aciditerrimonas ferrireducens</name>
    <dbReference type="NCBI Taxonomy" id="667306"/>
    <lineage>
        <taxon>Bacteria</taxon>
        <taxon>Bacillati</taxon>
        <taxon>Actinomycetota</taxon>
        <taxon>Acidimicrobiia</taxon>
        <taxon>Acidimicrobiales</taxon>
        <taxon>Acidimicrobiaceae</taxon>
        <taxon>Aciditerrimonas</taxon>
    </lineage>
</organism>
<evidence type="ECO:0000259" key="16">
    <source>
        <dbReference type="Pfam" id="PF20687"/>
    </source>
</evidence>
<feature type="domain" description="Carboxysome Shell Carbonic Anhydrase catalytic" evidence="15">
    <location>
        <begin position="151"/>
        <end position="390"/>
    </location>
</feature>
<evidence type="ECO:0000256" key="1">
    <source>
        <dbReference type="ARBA" id="ARBA00001947"/>
    </source>
</evidence>
<comment type="subcellular location">
    <subcellularLocation>
        <location evidence="7">Carboxysome</location>
    </subcellularLocation>
</comment>
<evidence type="ECO:0000259" key="15">
    <source>
        <dbReference type="Pfam" id="PF20686"/>
    </source>
</evidence>
<gene>
    <name evidence="17" type="ORF">ACFFRE_05070</name>
</gene>
<reference evidence="17 18" key="1">
    <citation type="submission" date="2024-09" db="EMBL/GenBank/DDBJ databases">
        <authorList>
            <person name="Sun Q."/>
            <person name="Mori K."/>
        </authorList>
    </citation>
    <scope>NUCLEOTIDE SEQUENCE [LARGE SCALE GENOMIC DNA]</scope>
    <source>
        <strain evidence="17 18">JCM 15389</strain>
    </source>
</reference>
<proteinExistence type="inferred from homology"/>
<dbReference type="EC" id="4.2.1.1" evidence="2 13"/>
<evidence type="ECO:0000256" key="6">
    <source>
        <dbReference type="ARBA" id="ARBA00023300"/>
    </source>
</evidence>
<comment type="catalytic activity">
    <reaction evidence="12">
        <text>hydrogencarbonate + H(+) = CO2 + H2O</text>
        <dbReference type="Rhea" id="RHEA:10748"/>
        <dbReference type="ChEBI" id="CHEBI:15377"/>
        <dbReference type="ChEBI" id="CHEBI:15378"/>
        <dbReference type="ChEBI" id="CHEBI:16526"/>
        <dbReference type="ChEBI" id="CHEBI:17544"/>
        <dbReference type="EC" id="4.2.1.1"/>
    </reaction>
</comment>
<dbReference type="NCBIfam" id="TIGR02701">
    <property type="entry name" value="shell_carb_anhy"/>
    <property type="match status" value="1"/>
</dbReference>
<evidence type="ECO:0000256" key="3">
    <source>
        <dbReference type="ARBA" id="ARBA00022723"/>
    </source>
</evidence>
<dbReference type="InterPro" id="IPR048539">
    <property type="entry name" value="CsoSCA_cat"/>
</dbReference>
<comment type="similarity">
    <text evidence="9">Belongs to the beta-class carbonic anhydrase family. CsoSCA subfamily.</text>
</comment>
<evidence type="ECO:0000313" key="17">
    <source>
        <dbReference type="EMBL" id="MFC0081518.1"/>
    </source>
</evidence>
<dbReference type="InterPro" id="IPR048619">
    <property type="entry name" value="CsoSCA_N"/>
</dbReference>
<keyword evidence="6" id="KW-0120">Carbon dioxide fixation</keyword>
<keyword evidence="8" id="KW-1282">Carboxysome</keyword>
<dbReference type="InterPro" id="IPR014074">
    <property type="entry name" value="Carboxysome_shell_carb_anhy"/>
</dbReference>
<evidence type="ECO:0000256" key="5">
    <source>
        <dbReference type="ARBA" id="ARBA00023239"/>
    </source>
</evidence>
<dbReference type="Pfam" id="PF08936">
    <property type="entry name" value="CsoSCA_C"/>
    <property type="match status" value="1"/>
</dbReference>
<accession>A0ABV6C1E8</accession>
<dbReference type="EMBL" id="JBHLYQ010000035">
    <property type="protein sequence ID" value="MFC0081518.1"/>
    <property type="molecule type" value="Genomic_DNA"/>
</dbReference>
<sequence>MRRPVPAERRHPSTPAARRLAAIGGSASRAENLACSAVGERSCPHPLTDVEANQVLGEHERMVRARFAAIVPVLQRIAREQRAEGFVEAARRIAQAELGIEPPTELLERAWLGGLDMRALYGQVVLKTVTQLANEIHQVQAAGSGATEPEATSFLLDCGYHAVDISPCSDGRLKGLVRYVLRLPEAAIRWRRAYAGALFDVEASVQRWMEAELQRYREHHPVPPDAGTRFLKIAVYHWSSSDPAHQGCAAHGSNQRRAAAAALDRLRELRQAVENRFCCGASVDLLLIGVDTDTDAIKVHVPDGRGELSLHRAIDNLELYRQTLDVDADEARMAVYRAIEESCSRQGWGAAEGPPHDGMRRLVATLLINNLSQIEYVCRTWGGRYPDIGHDERFISVGDGFEEFQLRNLAYFAHLQTLEEGADDMDVGIRIFEKLHASEGRPIVVAVHFRYDSRVPGSRERTILRCKRVRSAIRSRYAHLEQRGLLVCGMTVQDTKERSPIEAVEPTDFPVLGQDGDVR</sequence>
<keyword evidence="18" id="KW-1185">Reference proteome</keyword>
<dbReference type="GO" id="GO:0004089">
    <property type="term" value="F:carbonate dehydratase activity"/>
    <property type="evidence" value="ECO:0007669"/>
    <property type="project" value="UniProtKB-EC"/>
</dbReference>
<keyword evidence="4" id="KW-0862">Zinc</keyword>
<dbReference type="InterPro" id="IPR048620">
    <property type="entry name" value="CsoSCA_C"/>
</dbReference>
<keyword evidence="11" id="KW-1283">Bacterial microcompartment</keyword>
<dbReference type="Pfam" id="PF20687">
    <property type="entry name" value="CsoSCA_N"/>
    <property type="match status" value="1"/>
</dbReference>
<dbReference type="Proteomes" id="UP001589788">
    <property type="component" value="Unassembled WGS sequence"/>
</dbReference>
<evidence type="ECO:0000256" key="13">
    <source>
        <dbReference type="NCBIfam" id="TIGR02701"/>
    </source>
</evidence>
<dbReference type="Gene3D" id="1.20.120.1310">
    <property type="entry name" value="Carboxysome Shell Carbonic Anhydrase, N-terminal helical domain"/>
    <property type="match status" value="1"/>
</dbReference>
<evidence type="ECO:0000256" key="2">
    <source>
        <dbReference type="ARBA" id="ARBA00012925"/>
    </source>
</evidence>
<comment type="caution">
    <text evidence="17">The sequence shown here is derived from an EMBL/GenBank/DDBJ whole genome shotgun (WGS) entry which is preliminary data.</text>
</comment>
<dbReference type="RefSeq" id="WP_377788780.1">
    <property type="nucleotide sequence ID" value="NZ_JBHLYQ010000035.1"/>
</dbReference>
<evidence type="ECO:0000256" key="8">
    <source>
        <dbReference type="ARBA" id="ARBA00023669"/>
    </source>
</evidence>
<comment type="cofactor">
    <cofactor evidence="1">
        <name>Zn(2+)</name>
        <dbReference type="ChEBI" id="CHEBI:29105"/>
    </cofactor>
</comment>
<keyword evidence="3" id="KW-0479">Metal-binding</keyword>
<protein>
    <recommendedName>
        <fullName evidence="10 13">Carboxysome shell carbonic anhydrase</fullName>
        <ecNumber evidence="2 13">4.2.1.1</ecNumber>
    </recommendedName>
</protein>
<evidence type="ECO:0000256" key="10">
    <source>
        <dbReference type="ARBA" id="ARBA00024121"/>
    </source>
</evidence>
<evidence type="ECO:0000256" key="9">
    <source>
        <dbReference type="ARBA" id="ARBA00024021"/>
    </source>
</evidence>
<evidence type="ECO:0000256" key="4">
    <source>
        <dbReference type="ARBA" id="ARBA00022833"/>
    </source>
</evidence>
<evidence type="ECO:0000313" key="18">
    <source>
        <dbReference type="Proteomes" id="UP001589788"/>
    </source>
</evidence>
<dbReference type="Pfam" id="PF20686">
    <property type="entry name" value="CsoSCA_cat"/>
    <property type="match status" value="1"/>
</dbReference>
<evidence type="ECO:0000259" key="14">
    <source>
        <dbReference type="Pfam" id="PF08936"/>
    </source>
</evidence>
<evidence type="ECO:0000256" key="11">
    <source>
        <dbReference type="ARBA" id="ARBA00024446"/>
    </source>
</evidence>
<dbReference type="Gene3D" id="3.30.1330.140">
    <property type="entry name" value="Carboxysome Shell Carbonic Anhydrase, C-terminal domain"/>
    <property type="match status" value="1"/>
</dbReference>
<keyword evidence="5 17" id="KW-0456">Lyase</keyword>
<evidence type="ECO:0000256" key="7">
    <source>
        <dbReference type="ARBA" id="ARBA00023587"/>
    </source>
</evidence>
<feature type="domain" description="Carboxysome Shell Carbonic Anhydrase N-terminal" evidence="16">
    <location>
        <begin position="45"/>
        <end position="136"/>
    </location>
</feature>
<name>A0ABV6C1E8_9ACTN</name>
<dbReference type="InterPro" id="IPR043065">
    <property type="entry name" value="CsoSCA_N_sf"/>
</dbReference>